<evidence type="ECO:0000256" key="2">
    <source>
        <dbReference type="SAM" id="MobiDB-lite"/>
    </source>
</evidence>
<comment type="caution">
    <text evidence="4">The sequence shown here is derived from an EMBL/GenBank/DDBJ whole genome shotgun (WGS) entry which is preliminary data.</text>
</comment>
<dbReference type="InterPro" id="IPR011989">
    <property type="entry name" value="ARM-like"/>
</dbReference>
<dbReference type="PANTHER" id="PTHR35918:SF1">
    <property type="entry name" value="BTB DOMAIN-CONTAINING PROTEIN"/>
    <property type="match status" value="1"/>
</dbReference>
<dbReference type="UniPathway" id="UPA00143"/>
<dbReference type="InterPro" id="IPR016024">
    <property type="entry name" value="ARM-type_fold"/>
</dbReference>
<dbReference type="PROSITE" id="PS50097">
    <property type="entry name" value="BTB"/>
    <property type="match status" value="1"/>
</dbReference>
<accession>A0A8J5XPC2</accession>
<evidence type="ECO:0000313" key="4">
    <source>
        <dbReference type="EMBL" id="KAG8472293.1"/>
    </source>
</evidence>
<dbReference type="InterPro" id="IPR011333">
    <property type="entry name" value="SKP1/BTB/POZ_sf"/>
</dbReference>
<dbReference type="SUPFAM" id="SSF48371">
    <property type="entry name" value="ARM repeat"/>
    <property type="match status" value="1"/>
</dbReference>
<dbReference type="PANTHER" id="PTHR35918">
    <property type="entry name" value="OS06G0674800 PROTEIN"/>
    <property type="match status" value="1"/>
</dbReference>
<proteinExistence type="predicted"/>
<reference evidence="4 5" key="1">
    <citation type="journal article" date="2021" name="bioRxiv">
        <title>The Gossypium anomalum genome as a resource for cotton improvement and evolutionary analysis of hybrid incompatibility.</title>
        <authorList>
            <person name="Grover C.E."/>
            <person name="Yuan D."/>
            <person name="Arick M.A."/>
            <person name="Miller E.R."/>
            <person name="Hu G."/>
            <person name="Peterson D.G."/>
            <person name="Wendel J.F."/>
            <person name="Udall J.A."/>
        </authorList>
    </citation>
    <scope>NUCLEOTIDE SEQUENCE [LARGE SCALE GENOMIC DNA]</scope>
    <source>
        <strain evidence="4">JFW-Udall</strain>
        <tissue evidence="4">Leaf</tissue>
    </source>
</reference>
<dbReference type="SUPFAM" id="SSF54695">
    <property type="entry name" value="POZ domain"/>
    <property type="match status" value="1"/>
</dbReference>
<dbReference type="Pfam" id="PF26522">
    <property type="entry name" value="ARM_6"/>
    <property type="match status" value="1"/>
</dbReference>
<evidence type="ECO:0000259" key="3">
    <source>
        <dbReference type="PROSITE" id="PS50097"/>
    </source>
</evidence>
<dbReference type="EMBL" id="JAHUZN010000013">
    <property type="protein sequence ID" value="KAG8472293.1"/>
    <property type="molecule type" value="Genomic_DNA"/>
</dbReference>
<dbReference type="Gene3D" id="1.25.10.10">
    <property type="entry name" value="Leucine-rich Repeat Variant"/>
    <property type="match status" value="1"/>
</dbReference>
<feature type="domain" description="BTB" evidence="3">
    <location>
        <begin position="691"/>
        <end position="777"/>
    </location>
</feature>
<dbReference type="OrthoDB" id="418748at2759"/>
<gene>
    <name evidence="4" type="ORF">CXB51_034319</name>
</gene>
<feature type="region of interest" description="Disordered" evidence="2">
    <location>
        <begin position="1"/>
        <end position="20"/>
    </location>
</feature>
<dbReference type="InterPro" id="IPR000210">
    <property type="entry name" value="BTB/POZ_dom"/>
</dbReference>
<protein>
    <recommendedName>
        <fullName evidence="3">BTB domain-containing protein</fullName>
    </recommendedName>
</protein>
<dbReference type="Gene3D" id="3.30.710.10">
    <property type="entry name" value="Potassium Channel Kv1.1, Chain A"/>
    <property type="match status" value="2"/>
</dbReference>
<dbReference type="InterPro" id="IPR059007">
    <property type="entry name" value="ARM_At1g04390"/>
</dbReference>
<dbReference type="GO" id="GO:0016567">
    <property type="term" value="P:protein ubiquitination"/>
    <property type="evidence" value="ECO:0007669"/>
    <property type="project" value="UniProtKB-UniPathway"/>
</dbReference>
<comment type="pathway">
    <text evidence="1">Protein modification; protein ubiquitination.</text>
</comment>
<dbReference type="AlphaFoldDB" id="A0A8J5XPC2"/>
<dbReference type="Proteomes" id="UP000701853">
    <property type="component" value="Chromosome 13"/>
</dbReference>
<evidence type="ECO:0000313" key="5">
    <source>
        <dbReference type="Proteomes" id="UP000701853"/>
    </source>
</evidence>
<name>A0A8J5XPC2_9ROSI</name>
<sequence length="1098" mass="124129">MGSSKRRAADNSRGGSSTDHLHTLHQRLKHALSLGTTRVSDDKERKWKCTDLEIQKHVVRSLAAFLDSSSGHASTHRLLKGLFVFNYAAVFDCRTYVLLPLEDSLADIVEALVWILHCKSEAIVGMAVNVVVKLVSSNSSMMQLYLTDLINPLSSLLCSNNLEVATSCATALNVVLSNLSVKREKQVWEIVKEAKTLIQIIRIIREFPGGTQPIENFQEMVSLLYTILWRWPPSRYFVWKDTILIKVLEDSRIKSHLSTKVAVLKLYSALGNETSIDLLVLSLNIWTEQFSHLFVPALCNKVAKELLGNGETILTMMVSCMDVSEPLAVRIEGFRLAQHLVADEQRCIKMTSLCSGPLIKAIIGGMRVWRLGSGKGVNDLVSLQDEACRLALITRWPGEYHNHFWEQGIDKVLLDLLLENFDKQASEHPLTPQARISIAQQGLDTNFLIALRPYIWEIFGWLAVHCRKDFRPSADRNELYIDMLITCACLSFVEAICKGCQISENDDTSRSESSARAVLVMMHSSSTYIASKARLILSGVLEIKGNECLKRLLISKNVTRGDGIRTLVTSIRRCLSNEVCTSRRSFALHFHHNVFYERTCCWMTAEEWEGKDALLFYSLWGLAELVQHSSDIDHSHIKSNLIKTVQEVLDNVSAPGPRWLAANILSYFGVYGFPNKHDKGFGRALEDKEHTDLQLLFANGESVSVHKIILAVRCPSLLPPEQFPQSAKTTDNFLVKDVPRKCCPMLQKEVRLSARVDQQALLKLLDYVYFGYVEAGEDLARKLKTLAKSCNMQPLFLMLCRKIPKWGTPIPSSDFTDALGHLGFQFADIILEAEETEKMPWACSFCSLLVPHMHAHKFILQSRCKYLQALFLSGMQERFAETTSLFFSLPSTFSLAIPVSRLSQFRRISGVGNLGILLSENEMIYVPCFVTSYFHYCLWFMFTAKVQFGCSHSQSIKVPVSWEALIKLVRLIYSRKLPDPLFGCLWDNMDTKERLYELKPYVEVYWLAEFWILEDVQEGCFTTIISCLDSDRQLALEVMKLAAGFSLWKLAEVAADYMAPIYHKLRDSGVLEQLDELLIELVRDASVRLSQGSGGFSG</sequence>
<evidence type="ECO:0000256" key="1">
    <source>
        <dbReference type="ARBA" id="ARBA00004906"/>
    </source>
</evidence>
<organism evidence="4 5">
    <name type="scientific">Gossypium anomalum</name>
    <dbReference type="NCBI Taxonomy" id="47600"/>
    <lineage>
        <taxon>Eukaryota</taxon>
        <taxon>Viridiplantae</taxon>
        <taxon>Streptophyta</taxon>
        <taxon>Embryophyta</taxon>
        <taxon>Tracheophyta</taxon>
        <taxon>Spermatophyta</taxon>
        <taxon>Magnoliopsida</taxon>
        <taxon>eudicotyledons</taxon>
        <taxon>Gunneridae</taxon>
        <taxon>Pentapetalae</taxon>
        <taxon>rosids</taxon>
        <taxon>malvids</taxon>
        <taxon>Malvales</taxon>
        <taxon>Malvaceae</taxon>
        <taxon>Malvoideae</taxon>
        <taxon>Gossypium</taxon>
    </lineage>
</organism>
<dbReference type="InterPro" id="IPR044953">
    <property type="entry name" value="At1g04390-like"/>
</dbReference>
<keyword evidence="5" id="KW-1185">Reference proteome</keyword>